<feature type="transmembrane region" description="Helical" evidence="5">
    <location>
        <begin position="12"/>
        <end position="33"/>
    </location>
</feature>
<feature type="transmembrane region" description="Helical" evidence="5">
    <location>
        <begin position="144"/>
        <end position="161"/>
    </location>
</feature>
<keyword evidence="3 5" id="KW-1133">Transmembrane helix</keyword>
<feature type="transmembrane region" description="Helical" evidence="5">
    <location>
        <begin position="283"/>
        <end position="306"/>
    </location>
</feature>
<feature type="transmembrane region" description="Helical" evidence="5">
    <location>
        <begin position="173"/>
        <end position="192"/>
    </location>
</feature>
<protein>
    <submittedName>
        <fullName evidence="6">Spore cortex biosynthesis protein</fullName>
    </submittedName>
</protein>
<evidence type="ECO:0000256" key="5">
    <source>
        <dbReference type="SAM" id="Phobius"/>
    </source>
</evidence>
<feature type="transmembrane region" description="Helical" evidence="5">
    <location>
        <begin position="87"/>
        <end position="107"/>
    </location>
</feature>
<evidence type="ECO:0000256" key="4">
    <source>
        <dbReference type="ARBA" id="ARBA00023136"/>
    </source>
</evidence>
<feature type="transmembrane region" description="Helical" evidence="5">
    <location>
        <begin position="312"/>
        <end position="334"/>
    </location>
</feature>
<dbReference type="RefSeq" id="WP_090635127.1">
    <property type="nucleotide sequence ID" value="NZ_CVRB01000003.1"/>
</dbReference>
<dbReference type="EMBL" id="CVRB01000003">
    <property type="protein sequence ID" value="CRK82808.1"/>
    <property type="molecule type" value="Genomic_DNA"/>
</dbReference>
<evidence type="ECO:0000256" key="2">
    <source>
        <dbReference type="ARBA" id="ARBA00022692"/>
    </source>
</evidence>
<gene>
    <name evidence="6" type="primary">spoVB</name>
    <name evidence="6" type="ORF">BN000_02758</name>
</gene>
<keyword evidence="7" id="KW-1185">Reference proteome</keyword>
<organism evidence="6 7">
    <name type="scientific">Neobacillus massiliamazoniensis</name>
    <dbReference type="NCBI Taxonomy" id="1499688"/>
    <lineage>
        <taxon>Bacteria</taxon>
        <taxon>Bacillati</taxon>
        <taxon>Bacillota</taxon>
        <taxon>Bacilli</taxon>
        <taxon>Bacillales</taxon>
        <taxon>Bacillaceae</taxon>
        <taxon>Neobacillus</taxon>
    </lineage>
</organism>
<feature type="transmembrane region" description="Helical" evidence="5">
    <location>
        <begin position="49"/>
        <end position="66"/>
    </location>
</feature>
<evidence type="ECO:0000313" key="7">
    <source>
        <dbReference type="Proteomes" id="UP000199087"/>
    </source>
</evidence>
<reference evidence="7" key="1">
    <citation type="submission" date="2015-05" db="EMBL/GenBank/DDBJ databases">
        <authorList>
            <person name="Urmite Genomes"/>
        </authorList>
    </citation>
    <scope>NUCLEOTIDE SEQUENCE [LARGE SCALE GENOMIC DNA]</scope>
    <source>
        <strain evidence="7">LF1</strain>
    </source>
</reference>
<dbReference type="Proteomes" id="UP000199087">
    <property type="component" value="Unassembled WGS sequence"/>
</dbReference>
<dbReference type="InterPro" id="IPR052556">
    <property type="entry name" value="PolySynth_Transporter"/>
</dbReference>
<feature type="transmembrane region" description="Helical" evidence="5">
    <location>
        <begin position="355"/>
        <end position="373"/>
    </location>
</feature>
<feature type="transmembrane region" description="Helical" evidence="5">
    <location>
        <begin position="113"/>
        <end position="132"/>
    </location>
</feature>
<feature type="transmembrane region" description="Helical" evidence="5">
    <location>
        <begin position="445"/>
        <end position="464"/>
    </location>
</feature>
<dbReference type="AlphaFoldDB" id="A0A0U1NY67"/>
<proteinExistence type="predicted"/>
<keyword evidence="4 5" id="KW-0472">Membrane</keyword>
<dbReference type="InterPro" id="IPR002797">
    <property type="entry name" value="Polysacc_synth"/>
</dbReference>
<accession>A0A0U1NY67</accession>
<evidence type="ECO:0000313" key="6">
    <source>
        <dbReference type="EMBL" id="CRK82808.1"/>
    </source>
</evidence>
<feature type="transmembrane region" description="Helical" evidence="5">
    <location>
        <begin position="379"/>
        <end position="399"/>
    </location>
</feature>
<feature type="transmembrane region" description="Helical" evidence="5">
    <location>
        <begin position="240"/>
        <end position="262"/>
    </location>
</feature>
<dbReference type="STRING" id="1499688.BN000_02758"/>
<dbReference type="PANTHER" id="PTHR43424">
    <property type="entry name" value="LOCUS PUTATIVE PROTEIN 1-RELATED"/>
    <property type="match status" value="1"/>
</dbReference>
<feature type="transmembrane region" description="Helical" evidence="5">
    <location>
        <begin position="420"/>
        <end position="439"/>
    </location>
</feature>
<comment type="subcellular location">
    <subcellularLocation>
        <location evidence="1">Membrane</location>
        <topology evidence="1">Multi-pass membrane protein</topology>
    </subcellularLocation>
</comment>
<dbReference type="Pfam" id="PF01943">
    <property type="entry name" value="Polysacc_synt"/>
    <property type="match status" value="1"/>
</dbReference>
<dbReference type="GO" id="GO:0016020">
    <property type="term" value="C:membrane"/>
    <property type="evidence" value="ECO:0007669"/>
    <property type="project" value="UniProtKB-SubCell"/>
</dbReference>
<dbReference type="PANTHER" id="PTHR43424:SF1">
    <property type="entry name" value="LOCUS PUTATIVE PROTEIN 1-RELATED"/>
    <property type="match status" value="1"/>
</dbReference>
<feature type="transmembrane region" description="Helical" evidence="5">
    <location>
        <begin position="212"/>
        <end position="228"/>
    </location>
</feature>
<name>A0A0U1NY67_9BACI</name>
<keyword evidence="2 5" id="KW-0812">Transmembrane</keyword>
<dbReference type="OrthoDB" id="9815702at2"/>
<evidence type="ECO:0000256" key="1">
    <source>
        <dbReference type="ARBA" id="ARBA00004141"/>
    </source>
</evidence>
<sequence length="487" mass="56210">MQKTSLVKNIIYKILLNLFNIVIPLLIGTYVYRTLGAHSIGKVQITETIYNYFFIFAVFGVYQYGLREMSRIKHDPVKVNQFFSSMFIINIATSLISFLSYLLFSYVGYRGTAYFPILMMYSINLVCNIFYVEWVNEAIEKYDFITVKTIIIKIIYVVLLFRLVKTTNDYKEYAFLLILTTVLNYVVSFIYVKRKIKLDFSNITIKQHIKPLLIVVVFSNANVLYNQLDRFMLQYISDAAVSYYVMAQQMMGIINTLILSIIQVTIPRLSYLSGSKDEDSYLILLNNISKIYSAFLFPASIGLLVISNASVLIYGGAKFASSGPVLAVFSIYMISVGIESIQSNQIIYVKRKENVLVKLVFICGLLNLLLKVGLLQMKWLSPTTAIVTTTITNFLLLALENIFIRKSLKMNYSLFNFSKIKYLYFSLLFIPISFVIKMFFTRPTIYFFVTIMSCVVVYGAILLFTKDEVLTLIIIRLRRYFSKYSKT</sequence>
<evidence type="ECO:0000256" key="3">
    <source>
        <dbReference type="ARBA" id="ARBA00022989"/>
    </source>
</evidence>